<dbReference type="InterPro" id="IPR004398">
    <property type="entry name" value="RNA_MeTrfase_RsmD"/>
</dbReference>
<name>A0ABR7NUD6_9FIRM</name>
<dbReference type="SUPFAM" id="SSF53335">
    <property type="entry name" value="S-adenosyl-L-methionine-dependent methyltransferases"/>
    <property type="match status" value="1"/>
</dbReference>
<dbReference type="PANTHER" id="PTHR43542">
    <property type="entry name" value="METHYLTRANSFERASE"/>
    <property type="match status" value="1"/>
</dbReference>
<reference evidence="3 4" key="1">
    <citation type="submission" date="2020-08" db="EMBL/GenBank/DDBJ databases">
        <title>Genome public.</title>
        <authorList>
            <person name="Liu C."/>
            <person name="Sun Q."/>
        </authorList>
    </citation>
    <scope>NUCLEOTIDE SEQUENCE [LARGE SCALE GENOMIC DNA]</scope>
    <source>
        <strain evidence="3 4">BX10</strain>
    </source>
</reference>
<evidence type="ECO:0000313" key="4">
    <source>
        <dbReference type="Proteomes" id="UP000647491"/>
    </source>
</evidence>
<dbReference type="PANTHER" id="PTHR43542:SF1">
    <property type="entry name" value="METHYLTRANSFERASE"/>
    <property type="match status" value="1"/>
</dbReference>
<keyword evidence="1 3" id="KW-0489">Methyltransferase</keyword>
<gene>
    <name evidence="3" type="primary">rsmD</name>
    <name evidence="3" type="ORF">H8708_10790</name>
</gene>
<sequence length="186" mass="20675">MRVIAGSARRLLLKTVEGMDTRPTTDRIKETLFNMIQNDLYGRSFLDLFAGSGAIGIEALSRGASEAVFIDNGIRQVSCIRDNLKTTKLESGAKVLNCGVLEGLSRLGRDHGAFDFIFMDPPYGCDLERQVLEALQDSPLADGDTVLIAEASLDTDFSWAESLGYEISRTKEYKTNKHVFFKKREN</sequence>
<evidence type="ECO:0000256" key="1">
    <source>
        <dbReference type="ARBA" id="ARBA00022603"/>
    </source>
</evidence>
<dbReference type="NCBIfam" id="TIGR00095">
    <property type="entry name" value="16S rRNA (guanine(966)-N(2))-methyltransferase RsmD"/>
    <property type="match status" value="1"/>
</dbReference>
<dbReference type="PROSITE" id="PS00092">
    <property type="entry name" value="N6_MTASE"/>
    <property type="match status" value="1"/>
</dbReference>
<evidence type="ECO:0000256" key="2">
    <source>
        <dbReference type="ARBA" id="ARBA00022679"/>
    </source>
</evidence>
<comment type="caution">
    <text evidence="3">The sequence shown here is derived from an EMBL/GenBank/DDBJ whole genome shotgun (WGS) entry which is preliminary data.</text>
</comment>
<dbReference type="EC" id="2.1.1.171" evidence="3"/>
<dbReference type="PIRSF" id="PIRSF004553">
    <property type="entry name" value="CHP00095"/>
    <property type="match status" value="1"/>
</dbReference>
<keyword evidence="2 3" id="KW-0808">Transferase</keyword>
<dbReference type="GO" id="GO:0052913">
    <property type="term" value="F:16S rRNA (guanine(966)-N(2))-methyltransferase activity"/>
    <property type="evidence" value="ECO:0007669"/>
    <property type="project" value="UniProtKB-EC"/>
</dbReference>
<dbReference type="Gene3D" id="3.40.50.150">
    <property type="entry name" value="Vaccinia Virus protein VP39"/>
    <property type="match status" value="1"/>
</dbReference>
<keyword evidence="4" id="KW-1185">Reference proteome</keyword>
<organism evidence="3 4">
    <name type="scientific">Enterocloster hominis</name>
    <name type="common">ex Liu et al. 2021</name>
    <dbReference type="NCBI Taxonomy" id="2763663"/>
    <lineage>
        <taxon>Bacteria</taxon>
        <taxon>Bacillati</taxon>
        <taxon>Bacillota</taxon>
        <taxon>Clostridia</taxon>
        <taxon>Lachnospirales</taxon>
        <taxon>Lachnospiraceae</taxon>
        <taxon>Enterocloster</taxon>
    </lineage>
</organism>
<proteinExistence type="predicted"/>
<dbReference type="Proteomes" id="UP000647491">
    <property type="component" value="Unassembled WGS sequence"/>
</dbReference>
<dbReference type="EMBL" id="JACRTJ010000024">
    <property type="protein sequence ID" value="MBC8599705.1"/>
    <property type="molecule type" value="Genomic_DNA"/>
</dbReference>
<dbReference type="Pfam" id="PF03602">
    <property type="entry name" value="Cons_hypoth95"/>
    <property type="match status" value="1"/>
</dbReference>
<accession>A0ABR7NUD6</accession>
<evidence type="ECO:0000313" key="3">
    <source>
        <dbReference type="EMBL" id="MBC8599705.1"/>
    </source>
</evidence>
<dbReference type="InterPro" id="IPR029063">
    <property type="entry name" value="SAM-dependent_MTases_sf"/>
</dbReference>
<protein>
    <submittedName>
        <fullName evidence="3">16S rRNA (Guanine(966)-N(2))-methyltransferase RsmD</fullName>
        <ecNumber evidence="3">2.1.1.171</ecNumber>
    </submittedName>
</protein>
<dbReference type="RefSeq" id="WP_158358653.1">
    <property type="nucleotide sequence ID" value="NZ_JACRTJ010000024.1"/>
</dbReference>
<dbReference type="CDD" id="cd02440">
    <property type="entry name" value="AdoMet_MTases"/>
    <property type="match status" value="1"/>
</dbReference>
<dbReference type="InterPro" id="IPR002052">
    <property type="entry name" value="DNA_methylase_N6_adenine_CS"/>
</dbReference>